<dbReference type="InterPro" id="IPR027417">
    <property type="entry name" value="P-loop_NTPase"/>
</dbReference>
<dbReference type="EMBL" id="VFOR01000003">
    <property type="protein sequence ID" value="TQL57284.1"/>
    <property type="molecule type" value="Genomic_DNA"/>
</dbReference>
<dbReference type="RefSeq" id="WP_142094376.1">
    <property type="nucleotide sequence ID" value="NZ_BAAAMD010000003.1"/>
</dbReference>
<comment type="similarity">
    <text evidence="1">Belongs to the ABC transporter superfamily.</text>
</comment>
<protein>
    <submittedName>
        <fullName evidence="6">ABC-2 type transport system ATP-binding protein</fullName>
    </submittedName>
</protein>
<keyword evidence="7" id="KW-1185">Reference proteome</keyword>
<dbReference type="SUPFAM" id="SSF52540">
    <property type="entry name" value="P-loop containing nucleoside triphosphate hydrolases"/>
    <property type="match status" value="1"/>
</dbReference>
<evidence type="ECO:0000256" key="2">
    <source>
        <dbReference type="ARBA" id="ARBA00022448"/>
    </source>
</evidence>
<dbReference type="Pfam" id="PF00005">
    <property type="entry name" value="ABC_tran"/>
    <property type="match status" value="1"/>
</dbReference>
<dbReference type="Proteomes" id="UP000316196">
    <property type="component" value="Unassembled WGS sequence"/>
</dbReference>
<dbReference type="SMART" id="SM00382">
    <property type="entry name" value="AAA"/>
    <property type="match status" value="1"/>
</dbReference>
<comment type="caution">
    <text evidence="6">The sequence shown here is derived from an EMBL/GenBank/DDBJ whole genome shotgun (WGS) entry which is preliminary data.</text>
</comment>
<organism evidence="6 7">
    <name type="scientific">Propioniferax innocua</name>
    <dbReference type="NCBI Taxonomy" id="1753"/>
    <lineage>
        <taxon>Bacteria</taxon>
        <taxon>Bacillati</taxon>
        <taxon>Actinomycetota</taxon>
        <taxon>Actinomycetes</taxon>
        <taxon>Propionibacteriales</taxon>
        <taxon>Propionibacteriaceae</taxon>
        <taxon>Propioniferax</taxon>
    </lineage>
</organism>
<dbReference type="GO" id="GO:0016887">
    <property type="term" value="F:ATP hydrolysis activity"/>
    <property type="evidence" value="ECO:0007669"/>
    <property type="project" value="InterPro"/>
</dbReference>
<dbReference type="PANTHER" id="PTHR43335:SF4">
    <property type="entry name" value="ABC TRANSPORTER, ATP-BINDING PROTEIN"/>
    <property type="match status" value="1"/>
</dbReference>
<dbReference type="OrthoDB" id="9804819at2"/>
<dbReference type="AlphaFoldDB" id="A0A542ZAC1"/>
<keyword evidence="3" id="KW-0547">Nucleotide-binding</keyword>
<gene>
    <name evidence="6" type="ORF">FB460_2360</name>
</gene>
<accession>A0A542ZAC1</accession>
<keyword evidence="4 6" id="KW-0067">ATP-binding</keyword>
<evidence type="ECO:0000256" key="3">
    <source>
        <dbReference type="ARBA" id="ARBA00022741"/>
    </source>
</evidence>
<keyword evidence="2" id="KW-0813">Transport</keyword>
<evidence type="ECO:0000256" key="1">
    <source>
        <dbReference type="ARBA" id="ARBA00005417"/>
    </source>
</evidence>
<dbReference type="PANTHER" id="PTHR43335">
    <property type="entry name" value="ABC TRANSPORTER, ATP-BINDING PROTEIN"/>
    <property type="match status" value="1"/>
</dbReference>
<sequence length="247" mass="26688">MTEWREGEAGTGEGVCVDRLTKTFRRHHALRGVCLEARPGRVTGFLGPNGSGKSTTLRCLLGLQRPDSGTATIEGVRYERHENPTSVVGAVLDSSTVDPAMSGYAHLKVYAAFGGHRAERVDRCVEELEMESYVHRCAGGYSTGMRQRLGIATALLGNPRIVVLDEPTNGLDPDGIAWIRELVRDFAASGRTVLVSTHVLSEFEGVLDDVVIVREGRTLVAGAVERLKEDLGVDSLEAVYAKAGGRR</sequence>
<dbReference type="InterPro" id="IPR003439">
    <property type="entry name" value="ABC_transporter-like_ATP-bd"/>
</dbReference>
<dbReference type="PROSITE" id="PS50893">
    <property type="entry name" value="ABC_TRANSPORTER_2"/>
    <property type="match status" value="1"/>
</dbReference>
<proteinExistence type="inferred from homology"/>
<dbReference type="InterPro" id="IPR003593">
    <property type="entry name" value="AAA+_ATPase"/>
</dbReference>
<dbReference type="Gene3D" id="3.40.50.300">
    <property type="entry name" value="P-loop containing nucleotide triphosphate hydrolases"/>
    <property type="match status" value="1"/>
</dbReference>
<name>A0A542ZAC1_9ACTN</name>
<dbReference type="GO" id="GO:0005524">
    <property type="term" value="F:ATP binding"/>
    <property type="evidence" value="ECO:0007669"/>
    <property type="project" value="UniProtKB-KW"/>
</dbReference>
<evidence type="ECO:0000313" key="6">
    <source>
        <dbReference type="EMBL" id="TQL57284.1"/>
    </source>
</evidence>
<reference evidence="6 7" key="1">
    <citation type="submission" date="2019-06" db="EMBL/GenBank/DDBJ databases">
        <title>Sequencing the genomes of 1000 actinobacteria strains.</title>
        <authorList>
            <person name="Klenk H.-P."/>
        </authorList>
    </citation>
    <scope>NUCLEOTIDE SEQUENCE [LARGE SCALE GENOMIC DNA]</scope>
    <source>
        <strain evidence="6 7">DSM 8251</strain>
    </source>
</reference>
<feature type="domain" description="ABC transporter" evidence="5">
    <location>
        <begin position="15"/>
        <end position="240"/>
    </location>
</feature>
<evidence type="ECO:0000259" key="5">
    <source>
        <dbReference type="PROSITE" id="PS50893"/>
    </source>
</evidence>
<evidence type="ECO:0000313" key="7">
    <source>
        <dbReference type="Proteomes" id="UP000316196"/>
    </source>
</evidence>
<evidence type="ECO:0000256" key="4">
    <source>
        <dbReference type="ARBA" id="ARBA00022840"/>
    </source>
</evidence>